<dbReference type="InterPro" id="IPR001810">
    <property type="entry name" value="F-box_dom"/>
</dbReference>
<evidence type="ECO:0000259" key="1">
    <source>
        <dbReference type="PROSITE" id="PS50181"/>
    </source>
</evidence>
<name>A0A6D2HRW2_9BRAS</name>
<protein>
    <recommendedName>
        <fullName evidence="1">F-box domain-containing protein</fullName>
    </recommendedName>
</protein>
<dbReference type="InterPro" id="IPR055294">
    <property type="entry name" value="FBL60-like"/>
</dbReference>
<dbReference type="SMART" id="SM00579">
    <property type="entry name" value="FBD"/>
    <property type="match status" value="1"/>
</dbReference>
<dbReference type="Gene3D" id="3.80.10.10">
    <property type="entry name" value="Ribonuclease Inhibitor"/>
    <property type="match status" value="1"/>
</dbReference>
<dbReference type="Gene3D" id="1.20.1280.50">
    <property type="match status" value="1"/>
</dbReference>
<evidence type="ECO:0000313" key="2">
    <source>
        <dbReference type="EMBL" id="CAA7016731.1"/>
    </source>
</evidence>
<gene>
    <name evidence="2" type="ORF">MERR_LOCUS3966</name>
</gene>
<dbReference type="InterPro" id="IPR055411">
    <property type="entry name" value="LRR_FXL15/At3g58940/PEG3-like"/>
</dbReference>
<dbReference type="Pfam" id="PF24758">
    <property type="entry name" value="LRR_At5g56370"/>
    <property type="match status" value="1"/>
</dbReference>
<dbReference type="Proteomes" id="UP000467841">
    <property type="component" value="Unassembled WGS sequence"/>
</dbReference>
<dbReference type="EMBL" id="CACVBM020000244">
    <property type="protein sequence ID" value="CAA7016731.1"/>
    <property type="molecule type" value="Genomic_DNA"/>
</dbReference>
<accession>A0A6D2HRW2</accession>
<dbReference type="InterPro" id="IPR036047">
    <property type="entry name" value="F-box-like_dom_sf"/>
</dbReference>
<sequence>MDRISNLPDEVLCHILSLLPTKDSALTSALSKRWLNLWKLVPHPEKGKGERDEIRQSFVDFVDSVLARQGDSPVEKFTLKCITGIHPDIVNRWIRNVVQRGVSDLTLNTDFSYTNTDEDGYRLPEEMFCSKTLVTLRLRSENCVDWWHPDMGSSLPMLKKLDINSEVIFCGEIEEFVPSFPALEDLRMSNMEWPELDVTVSSESIRKLSLHGTGCEPMKFWQNPKSFSFDTPSLLSLNYSELVAEDYPVVNMENLLEARINLIVTDGQIKRLRGTLDDDEELKDGEAEEGDVVLHFGNVVKLMYGIRNVRKLCLPADTLEVLSQCCESMPVFNNIIFLGVTSEPNRVWQAMPGLLRNCPHLETIIFQGLLHHVTDKCGDACPCISWEDKGRSLTSCPVKMIEIQGFRGTMKEMTMIKHFLDYLPCLKLMKIYIEEHEPTQLRNREVSNLVLEMFELYNKLSSCDVQLLASDFLDEKLTAQGYI</sequence>
<dbReference type="SUPFAM" id="SSF52047">
    <property type="entry name" value="RNI-like"/>
    <property type="match status" value="1"/>
</dbReference>
<dbReference type="AlphaFoldDB" id="A0A6D2HRW2"/>
<dbReference type="SUPFAM" id="SSF81383">
    <property type="entry name" value="F-box domain"/>
    <property type="match status" value="1"/>
</dbReference>
<proteinExistence type="predicted"/>
<dbReference type="PROSITE" id="PS50181">
    <property type="entry name" value="FBOX"/>
    <property type="match status" value="1"/>
</dbReference>
<dbReference type="InterPro" id="IPR053781">
    <property type="entry name" value="F-box_AtFBL13-like"/>
</dbReference>
<dbReference type="InterPro" id="IPR032675">
    <property type="entry name" value="LRR_dom_sf"/>
</dbReference>
<organism evidence="2 3">
    <name type="scientific">Microthlaspi erraticum</name>
    <dbReference type="NCBI Taxonomy" id="1685480"/>
    <lineage>
        <taxon>Eukaryota</taxon>
        <taxon>Viridiplantae</taxon>
        <taxon>Streptophyta</taxon>
        <taxon>Embryophyta</taxon>
        <taxon>Tracheophyta</taxon>
        <taxon>Spermatophyta</taxon>
        <taxon>Magnoliopsida</taxon>
        <taxon>eudicotyledons</taxon>
        <taxon>Gunneridae</taxon>
        <taxon>Pentapetalae</taxon>
        <taxon>rosids</taxon>
        <taxon>malvids</taxon>
        <taxon>Brassicales</taxon>
        <taxon>Brassicaceae</taxon>
        <taxon>Coluteocarpeae</taxon>
        <taxon>Microthlaspi</taxon>
    </lineage>
</organism>
<dbReference type="PANTHER" id="PTHR31293">
    <property type="entry name" value="RNI-LIKE SUPERFAMILY PROTEIN"/>
    <property type="match status" value="1"/>
</dbReference>
<feature type="domain" description="F-box" evidence="1">
    <location>
        <begin position="1"/>
        <end position="37"/>
    </location>
</feature>
<reference evidence="2" key="1">
    <citation type="submission" date="2020-01" db="EMBL/GenBank/DDBJ databases">
        <authorList>
            <person name="Mishra B."/>
        </authorList>
    </citation>
    <scope>NUCLEOTIDE SEQUENCE [LARGE SCALE GENOMIC DNA]</scope>
</reference>
<dbReference type="InterPro" id="IPR006566">
    <property type="entry name" value="FBD"/>
</dbReference>
<evidence type="ECO:0000313" key="3">
    <source>
        <dbReference type="Proteomes" id="UP000467841"/>
    </source>
</evidence>
<dbReference type="PANTHER" id="PTHR31293:SF16">
    <property type="entry name" value="RNI-LIKE SUPERFAMILY PROTEIN"/>
    <property type="match status" value="1"/>
</dbReference>
<comment type="caution">
    <text evidence="2">The sequence shown here is derived from an EMBL/GenBank/DDBJ whole genome shotgun (WGS) entry which is preliminary data.</text>
</comment>
<dbReference type="CDD" id="cd22160">
    <property type="entry name" value="F-box_AtFBL13-like"/>
    <property type="match status" value="1"/>
</dbReference>
<keyword evidence="3" id="KW-1185">Reference proteome</keyword>
<dbReference type="Pfam" id="PF00646">
    <property type="entry name" value="F-box"/>
    <property type="match status" value="1"/>
</dbReference>
<dbReference type="OrthoDB" id="612216at2759"/>
<dbReference type="SMART" id="SM00256">
    <property type="entry name" value="FBOX"/>
    <property type="match status" value="1"/>
</dbReference>